<sequence length="838" mass="95996">MEPIDFQFPYTPYAIQKEFMAALYETLSAGKIGIFESPTGTGKSLSLICGSLRWLKDQESQGVQQPVQTVTNNDNDDEPDWLRQFQVTNRVEQRQQELIRERRQALRDRIRHIRQGIKVDKSSSAQDLARKRQRKAMILIPQLSDDASSTQKKGQDADDDDEFLLDEYESDEEQRSTKDDKSNLSKEVRELLAKMEEGKKQTTSDDPVEDEDFGPIKIYYASRTHSQLSQFVREVHKTSYADDIWSISLGSRKNMCIHKDIRKLKSVQRINDACLDLQKKNTDKARCPHLLPKSDKFHWDEFRDHALAQVRDIEDLVKMGEQMGTCPYYGSRHSLRPAELVVLPYQHLLHASTRESLGINLKDSIVIIDEAHNVIETVTAIHTVMLTLSQIRTALSQLAMYMERYRSRLLGKNVAYIKQVMVIVKALIRRLQPKPDQKKDRVLGVNEFVHLLNIDHMNMFKIEKYLKESRLAQKLNGFIDKQQQQQQQQQRGKDTTTSSVVPTLTQIEAFILTLTNPDKDGRIVLTFGDDSPQVKYMLLNPAEVFEPIVRDAKSVILAGGTMEPVSDFTSFLFNGVPADRIHHLSCGHIIPPNQMAVMTIDVGPTGKPFLFNFESRKDERLMDELGLALVNLCNVIPDGVVCFFPSFTYLEQVYKRWADRDILERLSKKKKVFKEPRESNQVEVVLREYAMQIDQIGGALLLCVVNGKMSEGINFSDRLGRGVIMIGLPFANAGSAELQEKIKYARQKGSSSSADAGKEYYENMCMRGVNQSIGRAIRHKNDYATIILLDQRYTTPRISNKLPKWIGDRVERYDKFGKAMGGITRFFRQFPNSSHRKT</sequence>
<protein>
    <recommendedName>
        <fullName evidence="5">ATP-dependent DNA helicase CHL1</fullName>
        <ecNumber evidence="17">5.6.2.3</ecNumber>
    </recommendedName>
    <alternativeName>
        <fullName evidence="4">ATP-dependent DNA helicase chl1</fullName>
    </alternativeName>
    <alternativeName>
        <fullName evidence="16">Chromosome loss protein 1</fullName>
    </alternativeName>
    <alternativeName>
        <fullName evidence="18 19">DNA 5'-3' helicase CHL1</fullName>
    </alternativeName>
</protein>
<evidence type="ECO:0000256" key="22">
    <source>
        <dbReference type="SAM" id="MobiDB-lite"/>
    </source>
</evidence>
<dbReference type="GO" id="GO:0043139">
    <property type="term" value="F:5'-3' DNA helicase activity"/>
    <property type="evidence" value="ECO:0007669"/>
    <property type="project" value="UniProtKB-EC"/>
</dbReference>
<feature type="region of interest" description="Disordered" evidence="22">
    <location>
        <begin position="138"/>
        <end position="161"/>
    </location>
</feature>
<dbReference type="OrthoDB" id="267079at2759"/>
<dbReference type="GO" id="GO:0051536">
    <property type="term" value="F:iron-sulfur cluster binding"/>
    <property type="evidence" value="ECO:0007669"/>
    <property type="project" value="UniProtKB-KW"/>
</dbReference>
<dbReference type="PROSITE" id="PS51193">
    <property type="entry name" value="HELICASE_ATP_BIND_2"/>
    <property type="match status" value="1"/>
</dbReference>
<accession>A0A077WC02</accession>
<keyword evidence="8" id="KW-0378">Hydrolase</keyword>
<dbReference type="InterPro" id="IPR006554">
    <property type="entry name" value="Helicase-like_DEXD_c2"/>
</dbReference>
<comment type="subcellular location">
    <subcellularLocation>
        <location evidence="2">Nucleus</location>
    </subcellularLocation>
</comment>
<dbReference type="GO" id="GO:0031571">
    <property type="term" value="P:mitotic G1 DNA damage checkpoint signaling"/>
    <property type="evidence" value="ECO:0007669"/>
    <property type="project" value="EnsemblFungi"/>
</dbReference>
<name>A0A077WC02_9FUNG</name>
<dbReference type="GO" id="GO:0036297">
    <property type="term" value="P:interstrand cross-link repair"/>
    <property type="evidence" value="ECO:0007669"/>
    <property type="project" value="EnsemblFungi"/>
</dbReference>
<organism evidence="24">
    <name type="scientific">Lichtheimia ramosa</name>
    <dbReference type="NCBI Taxonomy" id="688394"/>
    <lineage>
        <taxon>Eukaryota</taxon>
        <taxon>Fungi</taxon>
        <taxon>Fungi incertae sedis</taxon>
        <taxon>Mucoromycota</taxon>
        <taxon>Mucoromycotina</taxon>
        <taxon>Mucoromycetes</taxon>
        <taxon>Mucorales</taxon>
        <taxon>Lichtheimiaceae</taxon>
        <taxon>Lichtheimia</taxon>
    </lineage>
</organism>
<keyword evidence="6" id="KW-0479">Metal-binding</keyword>
<evidence type="ECO:0000256" key="1">
    <source>
        <dbReference type="ARBA" id="ARBA00001966"/>
    </source>
</evidence>
<evidence type="ECO:0000259" key="23">
    <source>
        <dbReference type="PROSITE" id="PS51193"/>
    </source>
</evidence>
<keyword evidence="12" id="KW-0411">Iron-sulfur</keyword>
<dbReference type="PANTHER" id="PTHR11472">
    <property type="entry name" value="DNA REPAIR DEAD HELICASE RAD3/XP-D SUBFAMILY MEMBER"/>
    <property type="match status" value="1"/>
</dbReference>
<dbReference type="Pfam" id="PF06733">
    <property type="entry name" value="DEAD_2"/>
    <property type="match status" value="1"/>
</dbReference>
<dbReference type="GO" id="GO:0005634">
    <property type="term" value="C:nucleus"/>
    <property type="evidence" value="ECO:0007669"/>
    <property type="project" value="UniProtKB-SubCell"/>
</dbReference>
<dbReference type="GO" id="GO:0007064">
    <property type="term" value="P:mitotic sister chromatid cohesion"/>
    <property type="evidence" value="ECO:0007669"/>
    <property type="project" value="EnsemblFungi"/>
</dbReference>
<dbReference type="InterPro" id="IPR010614">
    <property type="entry name" value="RAD3-like_helicase_DEAD"/>
</dbReference>
<dbReference type="EMBL" id="LK023313">
    <property type="protein sequence ID" value="CDS03708.1"/>
    <property type="molecule type" value="Genomic_DNA"/>
</dbReference>
<dbReference type="SUPFAM" id="SSF52540">
    <property type="entry name" value="P-loop containing nucleoside triphosphate hydrolases"/>
    <property type="match status" value="2"/>
</dbReference>
<dbReference type="CDD" id="cd18788">
    <property type="entry name" value="SF2_C_XPD"/>
    <property type="match status" value="1"/>
</dbReference>
<comment type="catalytic activity">
    <reaction evidence="21">
        <text>ATP + H2O = ADP + phosphate + H(+)</text>
        <dbReference type="Rhea" id="RHEA:13065"/>
        <dbReference type="ChEBI" id="CHEBI:15377"/>
        <dbReference type="ChEBI" id="CHEBI:15378"/>
        <dbReference type="ChEBI" id="CHEBI:30616"/>
        <dbReference type="ChEBI" id="CHEBI:43474"/>
        <dbReference type="ChEBI" id="CHEBI:456216"/>
        <dbReference type="EC" id="5.6.2.3"/>
    </reaction>
</comment>
<evidence type="ECO:0000256" key="11">
    <source>
        <dbReference type="ARBA" id="ARBA00023004"/>
    </source>
</evidence>
<evidence type="ECO:0000256" key="6">
    <source>
        <dbReference type="ARBA" id="ARBA00022723"/>
    </source>
</evidence>
<dbReference type="InterPro" id="IPR013020">
    <property type="entry name" value="Rad3/Chl1-like"/>
</dbReference>
<evidence type="ECO:0000256" key="17">
    <source>
        <dbReference type="ARBA" id="ARBA00044969"/>
    </source>
</evidence>
<evidence type="ECO:0000256" key="2">
    <source>
        <dbReference type="ARBA" id="ARBA00004123"/>
    </source>
</evidence>
<dbReference type="InterPro" id="IPR006555">
    <property type="entry name" value="ATP-dep_Helicase_C"/>
</dbReference>
<keyword evidence="7" id="KW-0547">Nucleotide-binding</keyword>
<evidence type="ECO:0000256" key="5">
    <source>
        <dbReference type="ARBA" id="ARBA00017386"/>
    </source>
</evidence>
<proteinExistence type="inferred from homology"/>
<dbReference type="AlphaFoldDB" id="A0A077WC02"/>
<dbReference type="SMART" id="SM00488">
    <property type="entry name" value="DEXDc2"/>
    <property type="match status" value="1"/>
</dbReference>
<feature type="domain" description="Helicase ATP-binding" evidence="23">
    <location>
        <begin position="2"/>
        <end position="421"/>
    </location>
</feature>
<evidence type="ECO:0000256" key="18">
    <source>
        <dbReference type="ARBA" id="ARBA00044998"/>
    </source>
</evidence>
<dbReference type="Gene3D" id="3.40.50.300">
    <property type="entry name" value="P-loop containing nucleotide triphosphate hydrolases"/>
    <property type="match status" value="3"/>
</dbReference>
<keyword evidence="9" id="KW-0347">Helicase</keyword>
<keyword evidence="11" id="KW-0408">Iron</keyword>
<evidence type="ECO:0000256" key="7">
    <source>
        <dbReference type="ARBA" id="ARBA00022741"/>
    </source>
</evidence>
<dbReference type="PROSITE" id="PS00690">
    <property type="entry name" value="DEAH_ATP_HELICASE"/>
    <property type="match status" value="1"/>
</dbReference>
<dbReference type="InterPro" id="IPR045028">
    <property type="entry name" value="DinG/Rad3-like"/>
</dbReference>
<dbReference type="GO" id="GO:0003677">
    <property type="term" value="F:DNA binding"/>
    <property type="evidence" value="ECO:0007669"/>
    <property type="project" value="InterPro"/>
</dbReference>
<dbReference type="NCBIfam" id="TIGR00604">
    <property type="entry name" value="rad3"/>
    <property type="match status" value="1"/>
</dbReference>
<keyword evidence="10" id="KW-0067">ATP-binding</keyword>
<evidence type="ECO:0000256" key="19">
    <source>
        <dbReference type="ARBA" id="ARBA00045008"/>
    </source>
</evidence>
<dbReference type="InterPro" id="IPR027417">
    <property type="entry name" value="P-loop_NTPase"/>
</dbReference>
<comment type="function">
    <text evidence="20">ATP-dependent DNA helicase important for chromosome transmission and normal cell cycle progression in G(2)/M. May have a role in changing DNA topology to allow the loading of proteins involved in maintaining sister chromatid cohesion in the vicinity of the centromeres. Has a specific role in chromosome segregation during meiosis II.</text>
</comment>
<evidence type="ECO:0000256" key="16">
    <source>
        <dbReference type="ARBA" id="ARBA00029709"/>
    </source>
</evidence>
<evidence type="ECO:0000256" key="4">
    <source>
        <dbReference type="ARBA" id="ARBA00016387"/>
    </source>
</evidence>
<evidence type="ECO:0000256" key="13">
    <source>
        <dbReference type="ARBA" id="ARBA00023235"/>
    </source>
</evidence>
<evidence type="ECO:0000256" key="10">
    <source>
        <dbReference type="ARBA" id="ARBA00022840"/>
    </source>
</evidence>
<dbReference type="SMART" id="SM00491">
    <property type="entry name" value="HELICc2"/>
    <property type="match status" value="1"/>
</dbReference>
<dbReference type="GO" id="GO:0016818">
    <property type="term" value="F:hydrolase activity, acting on acid anhydrides, in phosphorus-containing anhydrides"/>
    <property type="evidence" value="ECO:0007669"/>
    <property type="project" value="InterPro"/>
</dbReference>
<dbReference type="GO" id="GO:0045005">
    <property type="term" value="P:DNA-templated DNA replication maintenance of fidelity"/>
    <property type="evidence" value="ECO:0007669"/>
    <property type="project" value="EnsemblFungi"/>
</dbReference>
<dbReference type="InterPro" id="IPR002464">
    <property type="entry name" value="DNA/RNA_helicase_DEAH_CS"/>
</dbReference>
<dbReference type="GO" id="GO:0034085">
    <property type="term" value="P:establishment of sister chromatid cohesion"/>
    <property type="evidence" value="ECO:0007669"/>
    <property type="project" value="EnsemblFungi"/>
</dbReference>
<dbReference type="GO" id="GO:0046872">
    <property type="term" value="F:metal ion binding"/>
    <property type="evidence" value="ECO:0007669"/>
    <property type="project" value="UniProtKB-KW"/>
</dbReference>
<gene>
    <name evidence="24" type="ORF">LRAMOSA01109</name>
</gene>
<keyword evidence="14" id="KW-0539">Nucleus</keyword>
<keyword evidence="15" id="KW-0131">Cell cycle</keyword>
<evidence type="ECO:0000256" key="12">
    <source>
        <dbReference type="ARBA" id="ARBA00023014"/>
    </source>
</evidence>
<dbReference type="GO" id="GO:0000785">
    <property type="term" value="C:chromatin"/>
    <property type="evidence" value="ECO:0007669"/>
    <property type="project" value="EnsemblFungi"/>
</dbReference>
<dbReference type="PANTHER" id="PTHR11472:SF41">
    <property type="entry name" value="ATP-DEPENDENT DNA HELICASE DDX11-RELATED"/>
    <property type="match status" value="1"/>
</dbReference>
<evidence type="ECO:0000256" key="21">
    <source>
        <dbReference type="ARBA" id="ARBA00048954"/>
    </source>
</evidence>
<comment type="cofactor">
    <cofactor evidence="1">
        <name>[4Fe-4S] cluster</name>
        <dbReference type="ChEBI" id="CHEBI:49883"/>
    </cofactor>
</comment>
<dbReference type="FunFam" id="3.40.50.300:FF:001372">
    <property type="entry name" value="ATP-dependent DNA helicase chl1"/>
    <property type="match status" value="1"/>
</dbReference>
<dbReference type="Pfam" id="PF13307">
    <property type="entry name" value="Helicase_C_2"/>
    <property type="match status" value="1"/>
</dbReference>
<evidence type="ECO:0000256" key="14">
    <source>
        <dbReference type="ARBA" id="ARBA00023242"/>
    </source>
</evidence>
<evidence type="ECO:0000256" key="20">
    <source>
        <dbReference type="ARBA" id="ARBA00045702"/>
    </source>
</evidence>
<comment type="similarity">
    <text evidence="3">Belongs to the DEAD box helicase family. DEAH subfamily. DDX11/CHL1 sub-subfamily.</text>
</comment>
<reference evidence="24" key="1">
    <citation type="journal article" date="2014" name="Genome Announc.">
        <title>De novo whole-genome sequence and genome annotation of Lichtheimia ramosa.</title>
        <authorList>
            <person name="Linde J."/>
            <person name="Schwartze V."/>
            <person name="Binder U."/>
            <person name="Lass-Florl C."/>
            <person name="Voigt K."/>
            <person name="Horn F."/>
        </authorList>
    </citation>
    <scope>NUCLEOTIDE SEQUENCE</scope>
    <source>
        <strain evidence="24">JMRC FSU:6197</strain>
    </source>
</reference>
<dbReference type="EC" id="5.6.2.3" evidence="17"/>
<dbReference type="InterPro" id="IPR014013">
    <property type="entry name" value="Helic_SF1/SF2_ATP-bd_DinG/Rad3"/>
</dbReference>
<evidence type="ECO:0000256" key="8">
    <source>
        <dbReference type="ARBA" id="ARBA00022801"/>
    </source>
</evidence>
<evidence type="ECO:0000313" key="24">
    <source>
        <dbReference type="EMBL" id="CDS03708.1"/>
    </source>
</evidence>
<keyword evidence="13" id="KW-0413">Isomerase</keyword>
<dbReference type="GO" id="GO:0005524">
    <property type="term" value="F:ATP binding"/>
    <property type="evidence" value="ECO:0007669"/>
    <property type="project" value="UniProtKB-KW"/>
</dbReference>
<dbReference type="GO" id="GO:0035861">
    <property type="term" value="C:site of double-strand break"/>
    <property type="evidence" value="ECO:0007669"/>
    <property type="project" value="EnsemblFungi"/>
</dbReference>
<evidence type="ECO:0000256" key="9">
    <source>
        <dbReference type="ARBA" id="ARBA00022806"/>
    </source>
</evidence>
<evidence type="ECO:0000256" key="3">
    <source>
        <dbReference type="ARBA" id="ARBA00008435"/>
    </source>
</evidence>
<evidence type="ECO:0000256" key="15">
    <source>
        <dbReference type="ARBA" id="ARBA00023306"/>
    </source>
</evidence>